<name>A0ABR3W0C2_9PEZI</name>
<organism evidence="2 3">
    <name type="scientific">Diaporthe australafricana</name>
    <dbReference type="NCBI Taxonomy" id="127596"/>
    <lineage>
        <taxon>Eukaryota</taxon>
        <taxon>Fungi</taxon>
        <taxon>Dikarya</taxon>
        <taxon>Ascomycota</taxon>
        <taxon>Pezizomycotina</taxon>
        <taxon>Sordariomycetes</taxon>
        <taxon>Sordariomycetidae</taxon>
        <taxon>Diaporthales</taxon>
        <taxon>Diaporthaceae</taxon>
        <taxon>Diaporthe</taxon>
    </lineage>
</organism>
<dbReference type="Proteomes" id="UP001583177">
    <property type="component" value="Unassembled WGS sequence"/>
</dbReference>
<feature type="chain" id="PRO_5045319883" description="Killer toxin Kp4 domain-containing protein" evidence="1">
    <location>
        <begin position="19"/>
        <end position="186"/>
    </location>
</feature>
<accession>A0ABR3W0C2</accession>
<protein>
    <recommendedName>
        <fullName evidence="4">Killer toxin Kp4 domain-containing protein</fullName>
    </recommendedName>
</protein>
<keyword evidence="1" id="KW-0732">Signal</keyword>
<evidence type="ECO:0008006" key="4">
    <source>
        <dbReference type="Google" id="ProtNLM"/>
    </source>
</evidence>
<evidence type="ECO:0000313" key="2">
    <source>
        <dbReference type="EMBL" id="KAL1849907.1"/>
    </source>
</evidence>
<dbReference type="EMBL" id="JAWRVE010000193">
    <property type="protein sequence ID" value="KAL1849907.1"/>
    <property type="molecule type" value="Genomic_DNA"/>
</dbReference>
<evidence type="ECO:0000313" key="3">
    <source>
        <dbReference type="Proteomes" id="UP001583177"/>
    </source>
</evidence>
<sequence>MVRFTPFLFACLLGSSAAGLTPSLKRSDQQVSKDGTLRCGNFGSASKHTSPNLLKDLQRGGRIATKVWTIKGGQCNRVHCYDTSGVYVCNDHKKDMTIAGHMIAKGLKCITDNCCRDDWDSRDNYQKGQSGQKFYRGMESNFNIVLAYGHCGHDANVKPHDEGGWDVNPVCMGGVLTPDVDGCSAM</sequence>
<proteinExistence type="predicted"/>
<feature type="signal peptide" evidence="1">
    <location>
        <begin position="1"/>
        <end position="18"/>
    </location>
</feature>
<reference evidence="2 3" key="1">
    <citation type="journal article" date="2024" name="IMA Fungus">
        <title>IMA Genome - F19 : A genome assembly and annotation guide to empower mycologists, including annotated draft genome sequences of Ceratocystis pirilliformis, Diaporthe australafricana, Fusarium ophioides, Paecilomyces lecythidis, and Sporothrix stenoceras.</title>
        <authorList>
            <person name="Aylward J."/>
            <person name="Wilson A.M."/>
            <person name="Visagie C.M."/>
            <person name="Spraker J."/>
            <person name="Barnes I."/>
            <person name="Buitendag C."/>
            <person name="Ceriani C."/>
            <person name="Del Mar Angel L."/>
            <person name="du Plessis D."/>
            <person name="Fuchs T."/>
            <person name="Gasser K."/>
            <person name="Kramer D."/>
            <person name="Li W."/>
            <person name="Munsamy K."/>
            <person name="Piso A."/>
            <person name="Price J.L."/>
            <person name="Sonnekus B."/>
            <person name="Thomas C."/>
            <person name="van der Nest A."/>
            <person name="van Dijk A."/>
            <person name="van Heerden A."/>
            <person name="van Vuuren N."/>
            <person name="Yilmaz N."/>
            <person name="Duong T.A."/>
            <person name="van der Merwe N.A."/>
            <person name="Wingfield M.J."/>
            <person name="Wingfield B.D."/>
        </authorList>
    </citation>
    <scope>NUCLEOTIDE SEQUENCE [LARGE SCALE GENOMIC DNA]</scope>
    <source>
        <strain evidence="2 3">CMW 18300</strain>
    </source>
</reference>
<evidence type="ECO:0000256" key="1">
    <source>
        <dbReference type="SAM" id="SignalP"/>
    </source>
</evidence>
<keyword evidence="3" id="KW-1185">Reference proteome</keyword>
<gene>
    <name evidence="2" type="ORF">Daus18300_013102</name>
</gene>
<comment type="caution">
    <text evidence="2">The sequence shown here is derived from an EMBL/GenBank/DDBJ whole genome shotgun (WGS) entry which is preliminary data.</text>
</comment>